<dbReference type="AlphaFoldDB" id="A0A1H8EAV3"/>
<sequence>MKKILLFDNRFPDRKPHRLTVADEVASACVRAGVAAAADPAEAGALAAGGALDPGMLTEVVLQHGTGQLARVFLPYSVVLVAAGLGLAASIGTPLTGVVTPTPTPTPTPAPGPVTAFDGMWADKIASVGWYSQATGRNALYDGTSDKTYMALEEVDASSSTLRSSHLYAVDNTGTRTGPFKLFDSTLTDDDHGVPELKLGPNRRMYSSGGVHSAAGVPMIFAMSGVDNFTSFTAITGPTPATDASAYAYSHMVFRTSTAGNVIRRKETTAGNNMVLVDTPFTVNPDGTLSWGTEVVIVNFGGGRVYASDPILLPNGKLRLAYTYADYPDTLRQDIFVGDYDPAAGTVTSPFNGTVLNCPVSLTGSRNNLRITRQQENNLYGGLAAHVLDAAGNYHVAYLESAAANSTAAASMPIMYRMLPAGSQTLTAAVQIATTIQRYSTYELRIGKNGALELDFISLSPFFASRVGDYSRVKQAGDGSWGAATVMRAAGSYAGFDRAQTVQNGNAGPIQAIFCECSYSDNGNTGGSNNPTVGTLRAYALSGDSAATIKTATDPALTTATQRLATQPSALSLRVASQAVEAYRALGFLATRDAMWLQASRLPAEADFARLDLIGTRDLTMNSGMSFAQVSGKAGYAWLGDGVTGVQDTGFNPSTMGVNFTLNVASCSFDVLTEGQRAAAAVSRTFSSAGQNTFLVVPRTTSDTATARANDATTSSSANTSALGTFILRRKAASGTSAKRITRNGVSVGTNTTAATAVPTTNMLFGGGGSGDSNPSGTYQLALGTFGGDVPDAIYPIIGQINYRFKQEMGLTA</sequence>
<organism evidence="1 2">
    <name type="scientific">Sphingomonas gellani</name>
    <dbReference type="NCBI Taxonomy" id="1166340"/>
    <lineage>
        <taxon>Bacteria</taxon>
        <taxon>Pseudomonadati</taxon>
        <taxon>Pseudomonadota</taxon>
        <taxon>Alphaproteobacteria</taxon>
        <taxon>Sphingomonadales</taxon>
        <taxon>Sphingomonadaceae</taxon>
        <taxon>Sphingomonas</taxon>
    </lineage>
</organism>
<proteinExistence type="predicted"/>
<dbReference type="EMBL" id="FOCF01000005">
    <property type="protein sequence ID" value="SEN16691.1"/>
    <property type="molecule type" value="Genomic_DNA"/>
</dbReference>
<dbReference type="RefSeq" id="WP_093665688.1">
    <property type="nucleotide sequence ID" value="NZ_FOCF01000005.1"/>
</dbReference>
<keyword evidence="2" id="KW-1185">Reference proteome</keyword>
<accession>A0A1H8EAV3</accession>
<evidence type="ECO:0000313" key="2">
    <source>
        <dbReference type="Proteomes" id="UP000199206"/>
    </source>
</evidence>
<dbReference type="STRING" id="1166340.SAMN05192583_2115"/>
<gene>
    <name evidence="1" type="ORF">SAMN05192583_2115</name>
</gene>
<dbReference type="OrthoDB" id="7586326at2"/>
<reference evidence="2" key="1">
    <citation type="submission" date="2016-10" db="EMBL/GenBank/DDBJ databases">
        <authorList>
            <person name="Varghese N."/>
            <person name="Submissions S."/>
        </authorList>
    </citation>
    <scope>NUCLEOTIDE SEQUENCE [LARGE SCALE GENOMIC DNA]</scope>
    <source>
        <strain evidence="2">S6-262</strain>
    </source>
</reference>
<dbReference type="Proteomes" id="UP000199206">
    <property type="component" value="Unassembled WGS sequence"/>
</dbReference>
<protein>
    <submittedName>
        <fullName evidence="1">Uncharacterized protein</fullName>
    </submittedName>
</protein>
<evidence type="ECO:0000313" key="1">
    <source>
        <dbReference type="EMBL" id="SEN16691.1"/>
    </source>
</evidence>
<name>A0A1H8EAV3_9SPHN</name>